<dbReference type="PANTHER" id="PTHR30086:SF20">
    <property type="entry name" value="ARGININE EXPORTER PROTEIN ARGO-RELATED"/>
    <property type="match status" value="1"/>
</dbReference>
<dbReference type="PIRSF" id="PIRSF006324">
    <property type="entry name" value="LeuE"/>
    <property type="match status" value="1"/>
</dbReference>
<keyword evidence="3 6" id="KW-0812">Transmembrane</keyword>
<dbReference type="Pfam" id="PF01810">
    <property type="entry name" value="LysE"/>
    <property type="match status" value="1"/>
</dbReference>
<evidence type="ECO:0000256" key="5">
    <source>
        <dbReference type="ARBA" id="ARBA00023136"/>
    </source>
</evidence>
<sequence>MLSNLLAFTAIAIVLVAIPGPAVVLTLKNALLRGRAAALAIAFGVLVADLVWAMATAAGLTALLVSSQLAFDIVRIVGALYLLYLGVRLALSRDLSVLDSAVPASPSSDRRGTLLRSFREGLLCDLSNPKTMIVFASVIPQFLGSASHPGEAFVLGVAFAVLGMCSLLVYAMVFGTARRAVRNTRIVRALLRGSGAVLGLFGVALLAETSAA</sequence>
<dbReference type="PANTHER" id="PTHR30086">
    <property type="entry name" value="ARGININE EXPORTER PROTEIN ARGO"/>
    <property type="match status" value="1"/>
</dbReference>
<comment type="caution">
    <text evidence="7">The sequence shown here is derived from an EMBL/GenBank/DDBJ whole genome shotgun (WGS) entry which is preliminary data.</text>
</comment>
<evidence type="ECO:0000256" key="6">
    <source>
        <dbReference type="SAM" id="Phobius"/>
    </source>
</evidence>
<reference evidence="7 8" key="1">
    <citation type="submission" date="2021-03" db="EMBL/GenBank/DDBJ databases">
        <title>Sequencing the genomes of 1000 actinobacteria strains.</title>
        <authorList>
            <person name="Klenk H.-P."/>
        </authorList>
    </citation>
    <scope>NUCLEOTIDE SEQUENCE [LARGE SCALE GENOMIC DNA]</scope>
    <source>
        <strain evidence="7 8">DSM 45516</strain>
    </source>
</reference>
<feature type="transmembrane region" description="Helical" evidence="6">
    <location>
        <begin position="189"/>
        <end position="207"/>
    </location>
</feature>
<keyword evidence="8" id="KW-1185">Reference proteome</keyword>
<organism evidence="7 8">
    <name type="scientific">Nocardia goodfellowii</name>
    <dbReference type="NCBI Taxonomy" id="882446"/>
    <lineage>
        <taxon>Bacteria</taxon>
        <taxon>Bacillati</taxon>
        <taxon>Actinomycetota</taxon>
        <taxon>Actinomycetes</taxon>
        <taxon>Mycobacteriales</taxon>
        <taxon>Nocardiaceae</taxon>
        <taxon>Nocardia</taxon>
    </lineage>
</organism>
<name>A0ABS4QHJ0_9NOCA</name>
<evidence type="ECO:0000256" key="3">
    <source>
        <dbReference type="ARBA" id="ARBA00022692"/>
    </source>
</evidence>
<evidence type="ECO:0000256" key="4">
    <source>
        <dbReference type="ARBA" id="ARBA00022989"/>
    </source>
</evidence>
<comment type="subcellular location">
    <subcellularLocation>
        <location evidence="1">Cell membrane</location>
        <topology evidence="1">Multi-pass membrane protein</topology>
    </subcellularLocation>
</comment>
<keyword evidence="5 6" id="KW-0472">Membrane</keyword>
<feature type="transmembrane region" description="Helical" evidence="6">
    <location>
        <begin position="152"/>
        <end position="177"/>
    </location>
</feature>
<dbReference type="Proteomes" id="UP001519325">
    <property type="component" value="Unassembled WGS sequence"/>
</dbReference>
<evidence type="ECO:0000256" key="2">
    <source>
        <dbReference type="ARBA" id="ARBA00022475"/>
    </source>
</evidence>
<protein>
    <submittedName>
        <fullName evidence="7">Threonine/homoserine/homoserine lactone efflux protein</fullName>
    </submittedName>
</protein>
<dbReference type="RefSeq" id="WP_209892354.1">
    <property type="nucleotide sequence ID" value="NZ_JAGGMR010000001.1"/>
</dbReference>
<proteinExistence type="predicted"/>
<evidence type="ECO:0000256" key="1">
    <source>
        <dbReference type="ARBA" id="ARBA00004651"/>
    </source>
</evidence>
<dbReference type="InterPro" id="IPR001123">
    <property type="entry name" value="LeuE-type"/>
</dbReference>
<gene>
    <name evidence="7" type="ORF">BJ987_004063</name>
</gene>
<accession>A0ABS4QHJ0</accession>
<evidence type="ECO:0000313" key="7">
    <source>
        <dbReference type="EMBL" id="MBP2191162.1"/>
    </source>
</evidence>
<keyword evidence="4 6" id="KW-1133">Transmembrane helix</keyword>
<evidence type="ECO:0000313" key="8">
    <source>
        <dbReference type="Proteomes" id="UP001519325"/>
    </source>
</evidence>
<feature type="transmembrane region" description="Helical" evidence="6">
    <location>
        <begin position="36"/>
        <end position="66"/>
    </location>
</feature>
<keyword evidence="2" id="KW-1003">Cell membrane</keyword>
<dbReference type="EMBL" id="JAGGMR010000001">
    <property type="protein sequence ID" value="MBP2191162.1"/>
    <property type="molecule type" value="Genomic_DNA"/>
</dbReference>